<dbReference type="GeneID" id="4462580"/>
<gene>
    <name evidence="2" type="ordered locus">Mthe_0441</name>
</gene>
<dbReference type="HOGENOM" id="CLU_002017_1_0_2"/>
<dbReference type="GO" id="GO:0051116">
    <property type="term" value="F:cobaltochelatase activity"/>
    <property type="evidence" value="ECO:0007669"/>
    <property type="project" value="UniProtKB-EC"/>
</dbReference>
<dbReference type="PANTHER" id="PTHR44119:SF7">
    <property type="entry name" value="MAGNESIUM CHELATASE SUBUNIT"/>
    <property type="match status" value="1"/>
</dbReference>
<keyword evidence="3" id="KW-1185">Reference proteome</keyword>
<keyword evidence="2" id="KW-0436">Ligase</keyword>
<dbReference type="AlphaFoldDB" id="A0B6A8"/>
<feature type="domain" description="CobN/magnesium chelatase" evidence="1">
    <location>
        <begin position="725"/>
        <end position="1138"/>
    </location>
</feature>
<protein>
    <submittedName>
        <fullName evidence="2">Cobaltochelatase CobN subunit</fullName>
        <ecNumber evidence="2">6.6.1.2</ecNumber>
    </submittedName>
</protein>
<dbReference type="KEGG" id="mtp:Mthe_0441"/>
<organism evidence="2 3">
    <name type="scientific">Methanothrix thermoacetophila (strain DSM 6194 / JCM 14653 / NBRC 101360 / PT)</name>
    <name type="common">Methanosaeta thermophila</name>
    <dbReference type="NCBI Taxonomy" id="349307"/>
    <lineage>
        <taxon>Archaea</taxon>
        <taxon>Methanobacteriati</taxon>
        <taxon>Methanobacteriota</taxon>
        <taxon>Stenosarchaea group</taxon>
        <taxon>Methanomicrobia</taxon>
        <taxon>Methanotrichales</taxon>
        <taxon>Methanotrichaceae</taxon>
        <taxon>Methanothrix</taxon>
    </lineage>
</organism>
<dbReference type="PANTHER" id="PTHR44119">
    <property type="entry name" value="MAGNESIUM-CHELATASE SUBUNIT CHLH, CHLOROPLASTIC"/>
    <property type="match status" value="1"/>
</dbReference>
<name>A0B6A8_METTP</name>
<dbReference type="STRING" id="349307.Mthe_0441"/>
<reference evidence="2 3" key="1">
    <citation type="submission" date="2006-10" db="EMBL/GenBank/DDBJ databases">
        <title>Complete sequence of Methanosaeta thermophila PT.</title>
        <authorList>
            <consortium name="US DOE Joint Genome Institute"/>
            <person name="Copeland A."/>
            <person name="Lucas S."/>
            <person name="Lapidus A."/>
            <person name="Barry K."/>
            <person name="Detter J.C."/>
            <person name="Glavina del Rio T."/>
            <person name="Hammon N."/>
            <person name="Israni S."/>
            <person name="Pitluck S."/>
            <person name="Chain P."/>
            <person name="Malfatti S."/>
            <person name="Shin M."/>
            <person name="Vergez L."/>
            <person name="Schmutz J."/>
            <person name="Larimer F."/>
            <person name="Land M."/>
            <person name="Hauser L."/>
            <person name="Kyrpides N."/>
            <person name="Kim E."/>
            <person name="Smith K.S."/>
            <person name="Ingram-Smith C."/>
            <person name="Richardson P."/>
        </authorList>
    </citation>
    <scope>NUCLEOTIDE SEQUENCE [LARGE SCALE GENOMIC DNA]</scope>
    <source>
        <strain evidence="3">DSM 6194 / JCM 14653 / NBRC 101360 / PT</strain>
    </source>
</reference>
<evidence type="ECO:0000313" key="2">
    <source>
        <dbReference type="EMBL" id="ABK14232.1"/>
    </source>
</evidence>
<feature type="domain" description="CobN/magnesium chelatase" evidence="1">
    <location>
        <begin position="99"/>
        <end position="714"/>
    </location>
</feature>
<sequence>MRVRALTWASDKALLVQAGAELGIDLRVWSVQELFDSETLEECRRSLNEADVILVHPTHDGRFDELLETDKPVIAFGFDPALWSFSRNVSQKVVAAVNAYVVYGGLENIKNMLLYIGREVLGLDLPCREPQETLWQGIYHPDSRKAFSTIEEYLEWRPFRHEHTVGILFFRTYWANGDLEIVDRLIRSLEREFNVIAAFGLGSVGSKQTDAKPIDQVVRDFLSGRVDLIINLQSVFHAGSVEVSLRSLEEIDVPVLHPLTLYHKTEEEWREDIKGMDPGEIGWSVALPEFEGLIENIPIGVAYRKEMWGDEVEVHHPIEERIEKLVRRIRAWIRLRSKPRSERRIAFILHNSPCASVEATVGAAAHLDSLESVARIMSRLAELGYTLDSFPGNGKELIEDILNHKAISEFRWTTVQEIVSRGGALALVDQEKYSEWFNELTEESRSKICSAWGMPPGEPREGAPAPMVYQGKIVVTGRRYGNVVVCVQPKRGCAGARCDGQACRILHDPEIPPPHQYLATYRYLQKDFGADIIIHVGTHGNLEFLPGKSVALSQNCLPDIAIGDTPHLYIYNSDNPPEGTVAKRRSCAVIVDHMQTVMTTAGLYGELKELDDRIAEYRKAEDHGRKHALKHIILELLERSNLAGELGAGHDHDNFEEILERAHAKLSEIYSSYIPDGMHIFGEVPEGEKRVEMISAIAKPLVNSSADLKDAVRAVLSGGDADPEIGELVLDISRRMDESDEMGSLMHAIDGGFVRPGPSGLITRGKPEVLPTGRNMYSLDPGNVPTQAAALIGKQLAEKLLERYRSEHKRWPENVAMYWMASDIMWSDGEQLAQMFYLLGVEPVWRGGRVSGYRIMPLEDLKRPRIDLTVRVSGITRDCFMGCIELLDSAIQDVASLDEPPEMNYVRKHMIESGDGRALRIFASPPGTYGSGVNLAVYASAWKDEKDLTDVFMQWNSYAYGKDIFGDPAPGALKKMLSSVDVAFNKTVTDEYDLLGCCCYFGTYGGLTNAAESLSGHKISTYYGDTRDSERIEIRTLADEIRRVVRTKLLNPKWIEGIKRHGYKGAGDISKRVGRVYGWEATTREVDDWIFDDIARTFVLDEDMRRFFEDSNPWALEEIGRRLLEAHQRGLWDADPEVLDSLRSAYLEIEGWIEEKVGDGGFQGGSIDVMTMKDIAEWREKASKILREAGIE</sequence>
<dbReference type="Proteomes" id="UP000000674">
    <property type="component" value="Chromosome"/>
</dbReference>
<dbReference type="OrthoDB" id="192131at2157"/>
<dbReference type="EC" id="6.6.1.2" evidence="2"/>
<accession>A0B6A8</accession>
<proteinExistence type="predicted"/>
<evidence type="ECO:0000313" key="3">
    <source>
        <dbReference type="Proteomes" id="UP000000674"/>
    </source>
</evidence>
<dbReference type="RefSeq" id="WP_011695630.1">
    <property type="nucleotide sequence ID" value="NC_008553.1"/>
</dbReference>
<dbReference type="EMBL" id="CP000477">
    <property type="protein sequence ID" value="ABK14232.1"/>
    <property type="molecule type" value="Genomic_DNA"/>
</dbReference>
<dbReference type="Pfam" id="PF02514">
    <property type="entry name" value="CobN-Mg_chel"/>
    <property type="match status" value="2"/>
</dbReference>
<dbReference type="InterPro" id="IPR003672">
    <property type="entry name" value="CobN/Mg_chltase"/>
</dbReference>
<dbReference type="CDD" id="cd10150">
    <property type="entry name" value="CobN_like"/>
    <property type="match status" value="1"/>
</dbReference>
<evidence type="ECO:0000259" key="1">
    <source>
        <dbReference type="Pfam" id="PF02514"/>
    </source>
</evidence>